<evidence type="ECO:0000256" key="2">
    <source>
        <dbReference type="ARBA" id="ARBA00034247"/>
    </source>
</evidence>
<proteinExistence type="predicted"/>
<dbReference type="PANTHER" id="PTHR45138:SF9">
    <property type="entry name" value="DIGUANYLATE CYCLASE DGCM-RELATED"/>
    <property type="match status" value="1"/>
</dbReference>
<feature type="transmembrane region" description="Helical" evidence="3">
    <location>
        <begin position="102"/>
        <end position="119"/>
    </location>
</feature>
<keyword evidence="5" id="KW-0548">Nucleotidyltransferase</keyword>
<feature type="transmembrane region" description="Helical" evidence="3">
    <location>
        <begin position="157"/>
        <end position="176"/>
    </location>
</feature>
<dbReference type="NCBIfam" id="TIGR00254">
    <property type="entry name" value="GGDEF"/>
    <property type="match status" value="1"/>
</dbReference>
<dbReference type="Gene3D" id="3.30.70.270">
    <property type="match status" value="1"/>
</dbReference>
<feature type="transmembrane region" description="Helical" evidence="3">
    <location>
        <begin position="37"/>
        <end position="63"/>
    </location>
</feature>
<dbReference type="InterPro" id="IPR050469">
    <property type="entry name" value="Diguanylate_Cyclase"/>
</dbReference>
<feature type="transmembrane region" description="Helical" evidence="3">
    <location>
        <begin position="517"/>
        <end position="536"/>
    </location>
</feature>
<evidence type="ECO:0000259" key="4">
    <source>
        <dbReference type="PROSITE" id="PS50887"/>
    </source>
</evidence>
<keyword evidence="3" id="KW-0812">Transmembrane</keyword>
<evidence type="ECO:0000313" key="5">
    <source>
        <dbReference type="EMBL" id="MFD0986957.1"/>
    </source>
</evidence>
<dbReference type="GO" id="GO:0052621">
    <property type="term" value="F:diguanylate cyclase activity"/>
    <property type="evidence" value="ECO:0007669"/>
    <property type="project" value="UniProtKB-EC"/>
</dbReference>
<dbReference type="CDD" id="cd01949">
    <property type="entry name" value="GGDEF"/>
    <property type="match status" value="1"/>
</dbReference>
<dbReference type="InterPro" id="IPR043128">
    <property type="entry name" value="Rev_trsase/Diguanyl_cyclase"/>
</dbReference>
<keyword evidence="3" id="KW-0472">Membrane</keyword>
<feature type="transmembrane region" description="Helical" evidence="3">
    <location>
        <begin position="239"/>
        <end position="257"/>
    </location>
</feature>
<dbReference type="Pfam" id="PF00990">
    <property type="entry name" value="GGDEF"/>
    <property type="match status" value="1"/>
</dbReference>
<evidence type="ECO:0000313" key="6">
    <source>
        <dbReference type="Proteomes" id="UP001597102"/>
    </source>
</evidence>
<feature type="transmembrane region" description="Helical" evidence="3">
    <location>
        <begin position="125"/>
        <end position="145"/>
    </location>
</feature>
<protein>
    <recommendedName>
        <fullName evidence="1">diguanylate cyclase</fullName>
        <ecNumber evidence="1">2.7.7.65</ecNumber>
    </recommendedName>
</protein>
<dbReference type="InterPro" id="IPR029151">
    <property type="entry name" value="Sensor-like_sf"/>
</dbReference>
<dbReference type="SMART" id="SM00267">
    <property type="entry name" value="GGDEF"/>
    <property type="match status" value="1"/>
</dbReference>
<dbReference type="PROSITE" id="PS50887">
    <property type="entry name" value="GGDEF"/>
    <property type="match status" value="1"/>
</dbReference>
<dbReference type="SUPFAM" id="SSF55073">
    <property type="entry name" value="Nucleotide cyclase"/>
    <property type="match status" value="1"/>
</dbReference>
<sequence>MAEFLESQLDFIFFFYGLAFILLGAVSFAIRRTDDHLAWVMLGTFGLVHGASEWLDLTALILGDSPNFAWFRTAVMVGSYIFLGEFARLVAAETGFKVPGRWIYPVLLVPVVLGGWAEGNPEANALGRYFIGFPSAMATAFVFAYHAHRLGGRDSRLAIGAAIGFALYAIAAGLIVPEAPIWPATILHYGWFIDLTGMPIQLIRGLLACWMSFAIWSIWGQKLIEQMASSGYTKHLYRLYVVTLVSMAAILVSGWVLTQYLGGIYKQNIETESEGHVALVKSHLARELEMLDAMTVSLAGSPTIESLLSKDGRTGLEEANEVLKLDVKAAGAIFGLVMDSTGRVIASATGIASNDTAPEIMVSPMVSRALLGQPVHQLIYSGDRDETRYSVSSPVRNDTGEILGTVVMEKSLDRFSRDLAGIEMPFVLTDQNGIVTLSNRSELLLKPLWPVTPRAEDAARARYGSLSLPPILKTEITDDRWQDLLGARTFVQIEPAGHSGWSIVTLTTARGIFASRVLGIVITLMTTATALVYLAGRERRIHDRLQMDRQMELEALAKDLSQQASTDALTGLSNRLSFDRRLLLEIARADRYDTPLSLILFDIDRFKRVNDQYGHQVGDEVLIELAEVISDRLRKTDFLARWGGEEFAVIVPHGETTSAANLAETLRQAVKSQPFSTVDEVTCSFGIAELEMGDKPADLLARADAALYEAKLNGRDRVETAPKKHNGSGLHRVA</sequence>
<keyword evidence="6" id="KW-1185">Reference proteome</keyword>
<keyword evidence="3" id="KW-1133">Transmembrane helix</keyword>
<dbReference type="EMBL" id="JBHTJO010000001">
    <property type="protein sequence ID" value="MFD0986957.1"/>
    <property type="molecule type" value="Genomic_DNA"/>
</dbReference>
<feature type="domain" description="GGDEF" evidence="4">
    <location>
        <begin position="594"/>
        <end position="723"/>
    </location>
</feature>
<name>A0ABW3JC19_9HYPH</name>
<dbReference type="CDD" id="cd18773">
    <property type="entry name" value="PDC1_HK_sensor"/>
    <property type="match status" value="1"/>
</dbReference>
<accession>A0ABW3JC19</accession>
<comment type="catalytic activity">
    <reaction evidence="2">
        <text>2 GTP = 3',3'-c-di-GMP + 2 diphosphate</text>
        <dbReference type="Rhea" id="RHEA:24898"/>
        <dbReference type="ChEBI" id="CHEBI:33019"/>
        <dbReference type="ChEBI" id="CHEBI:37565"/>
        <dbReference type="ChEBI" id="CHEBI:58805"/>
        <dbReference type="EC" id="2.7.7.65"/>
    </reaction>
</comment>
<dbReference type="Proteomes" id="UP001597102">
    <property type="component" value="Unassembled WGS sequence"/>
</dbReference>
<reference evidence="6" key="1">
    <citation type="journal article" date="2019" name="Int. J. Syst. Evol. Microbiol.">
        <title>The Global Catalogue of Microorganisms (GCM) 10K type strain sequencing project: providing services to taxonomists for standard genome sequencing and annotation.</title>
        <authorList>
            <consortium name="The Broad Institute Genomics Platform"/>
            <consortium name="The Broad Institute Genome Sequencing Center for Infectious Disease"/>
            <person name="Wu L."/>
            <person name="Ma J."/>
        </authorList>
    </citation>
    <scope>NUCLEOTIDE SEQUENCE [LARGE SCALE GENOMIC DNA]</scope>
    <source>
        <strain evidence="6">CCUG 61697</strain>
    </source>
</reference>
<dbReference type="InterPro" id="IPR000160">
    <property type="entry name" value="GGDEF_dom"/>
</dbReference>
<organism evidence="5 6">
    <name type="scientific">Methyloligella solikamskensis</name>
    <dbReference type="NCBI Taxonomy" id="1177756"/>
    <lineage>
        <taxon>Bacteria</taxon>
        <taxon>Pseudomonadati</taxon>
        <taxon>Pseudomonadota</taxon>
        <taxon>Alphaproteobacteria</taxon>
        <taxon>Hyphomicrobiales</taxon>
        <taxon>Hyphomicrobiaceae</taxon>
        <taxon>Methyloligella</taxon>
    </lineage>
</organism>
<dbReference type="EC" id="2.7.7.65" evidence="1"/>
<dbReference type="PANTHER" id="PTHR45138">
    <property type="entry name" value="REGULATORY COMPONENTS OF SENSORY TRANSDUCTION SYSTEM"/>
    <property type="match status" value="1"/>
</dbReference>
<comment type="caution">
    <text evidence="5">The sequence shown here is derived from an EMBL/GenBank/DDBJ whole genome shotgun (WGS) entry which is preliminary data.</text>
</comment>
<dbReference type="SUPFAM" id="SSF103190">
    <property type="entry name" value="Sensory domain-like"/>
    <property type="match status" value="1"/>
</dbReference>
<dbReference type="RefSeq" id="WP_379088047.1">
    <property type="nucleotide sequence ID" value="NZ_JBHTJO010000001.1"/>
</dbReference>
<feature type="transmembrane region" description="Helical" evidence="3">
    <location>
        <begin position="69"/>
        <end position="90"/>
    </location>
</feature>
<feature type="transmembrane region" description="Helical" evidence="3">
    <location>
        <begin position="12"/>
        <end position="30"/>
    </location>
</feature>
<dbReference type="InterPro" id="IPR029787">
    <property type="entry name" value="Nucleotide_cyclase"/>
</dbReference>
<feature type="transmembrane region" description="Helical" evidence="3">
    <location>
        <begin position="196"/>
        <end position="219"/>
    </location>
</feature>
<evidence type="ECO:0000256" key="3">
    <source>
        <dbReference type="SAM" id="Phobius"/>
    </source>
</evidence>
<evidence type="ECO:0000256" key="1">
    <source>
        <dbReference type="ARBA" id="ARBA00012528"/>
    </source>
</evidence>
<dbReference type="Gene3D" id="3.30.450.20">
    <property type="entry name" value="PAS domain"/>
    <property type="match status" value="2"/>
</dbReference>
<gene>
    <name evidence="5" type="ORF">ACFQ2F_07575</name>
</gene>
<keyword evidence="5" id="KW-0808">Transferase</keyword>